<dbReference type="EMBL" id="JBJUIK010000006">
    <property type="protein sequence ID" value="KAL3524699.1"/>
    <property type="molecule type" value="Genomic_DNA"/>
</dbReference>
<dbReference type="Proteomes" id="UP001630127">
    <property type="component" value="Unassembled WGS sequence"/>
</dbReference>
<accession>A0ABD2ZZ08</accession>
<evidence type="ECO:0000313" key="1">
    <source>
        <dbReference type="EMBL" id="KAL3524699.1"/>
    </source>
</evidence>
<proteinExistence type="predicted"/>
<protein>
    <submittedName>
        <fullName evidence="1">Uncharacterized protein</fullName>
    </submittedName>
</protein>
<gene>
    <name evidence="1" type="ORF">ACH5RR_013071</name>
</gene>
<reference evidence="1 2" key="1">
    <citation type="submission" date="2024-11" db="EMBL/GenBank/DDBJ databases">
        <title>A near-complete genome assembly of Cinchona calisaya.</title>
        <authorList>
            <person name="Lian D.C."/>
            <person name="Zhao X.W."/>
            <person name="Wei L."/>
        </authorList>
    </citation>
    <scope>NUCLEOTIDE SEQUENCE [LARGE SCALE GENOMIC DNA]</scope>
    <source>
        <tissue evidence="1">Nenye</tissue>
    </source>
</reference>
<sequence>MSSVREGLGKRKIDVSDDKFAVNFDQQRKKPHMVLVFKDVIQTFPTAEAECQPSRDPDLMMLIETKCSSKLIETVERSVDMFGIGANWIGLVSMSGRLPYFQKLHCQICGHIRLIPIKLSLYGSGSGRCNLQSWGSKVKRFRFEAKRLMEKGYEKAVKRGWEKGAKYRGGMGIDYPIKECMEELERWSKVFFGNVLLQENGIRQQLKRSKTHWLKDGDRNTKFFHTCTSSRRRINTIEEPEDEAGEWCSNVKGIEEIIMGCFSCLFIKLSVSSRYESSIGDGQIQTDS</sequence>
<keyword evidence="2" id="KW-1185">Reference proteome</keyword>
<name>A0ABD2ZZ08_9GENT</name>
<dbReference type="AlphaFoldDB" id="A0ABD2ZZ08"/>
<organism evidence="1 2">
    <name type="scientific">Cinchona calisaya</name>
    <dbReference type="NCBI Taxonomy" id="153742"/>
    <lineage>
        <taxon>Eukaryota</taxon>
        <taxon>Viridiplantae</taxon>
        <taxon>Streptophyta</taxon>
        <taxon>Embryophyta</taxon>
        <taxon>Tracheophyta</taxon>
        <taxon>Spermatophyta</taxon>
        <taxon>Magnoliopsida</taxon>
        <taxon>eudicotyledons</taxon>
        <taxon>Gunneridae</taxon>
        <taxon>Pentapetalae</taxon>
        <taxon>asterids</taxon>
        <taxon>lamiids</taxon>
        <taxon>Gentianales</taxon>
        <taxon>Rubiaceae</taxon>
        <taxon>Cinchonoideae</taxon>
        <taxon>Cinchoneae</taxon>
        <taxon>Cinchona</taxon>
    </lineage>
</organism>
<comment type="caution">
    <text evidence="1">The sequence shown here is derived from an EMBL/GenBank/DDBJ whole genome shotgun (WGS) entry which is preliminary data.</text>
</comment>
<evidence type="ECO:0000313" key="2">
    <source>
        <dbReference type="Proteomes" id="UP001630127"/>
    </source>
</evidence>